<dbReference type="EMBL" id="CM043016">
    <property type="protein sequence ID" value="KAI4468186.1"/>
    <property type="molecule type" value="Genomic_DNA"/>
</dbReference>
<keyword evidence="2" id="KW-1185">Reference proteome</keyword>
<protein>
    <submittedName>
        <fullName evidence="1">Pikachurin-like protein</fullName>
    </submittedName>
</protein>
<proteinExistence type="predicted"/>
<sequence length="1045" mass="115430">MAVTMDNDVITQTEDIILRFRTSKPLGLLLITSTMETGDRIELAVAANRIRLAMRLGVKEKKQEDKEKDKILLAGQNVNDNEWHTVRFSRRGANLKLQLDNQSPLRAETSLKFNTLQWRTIHLGGLYHQEEEINLSTTMPNFIGDIQQFYFNNIPYIELARSSSSDQEIPDFPNIKVAAKFLKRATDNLHKPVTFRSKHTFMGLPMLRAYSSIHIDFMFKTREANGLIMFNGGKKEDYVAVELVDGHIHYVVNVGDGAIHLRDSAKTHLNDNRWHTVGIRRPSAKQHTLMVDDDVTVTTNKGTGNLELDGILYLGGVHKDLYSQLPQEDVKSRHGYEGCIAGLDLNGESPNIMEDAVVHSSLVTAGCEGQSQKCSHNVCANGGICVQQWNSYTCDCEMTSYTGPTCSDESIAYEFGPNKGIITYTFPEDRRPEMQEDTISLGFITTKSDAVLLRIISANSNDYIELEIVEGNVFMVYNLGANDHPLGEISVKVNDNTYHVVRFKRSGSNSTLQVDDYNVQFNYPTGTQLQLFNSQSQIQVGGKWSKGKSRIDRPFAGIIAGVVVNGMRILDLAAEKDIHTLIRGDVQLMTGILDRHEQLQKMQQTPPSEFPGIMDDLVFSGAGSGCNNEDDEDECPPLPEVGSGDDDLITPVYVPATKPPATTKTPHTSTQGPGGKPCDDEDCFPGSGSGEITLEETTVTFQGTDATSTLAQFTTDAEGTTFDTSEKSTTTIINITSTLEPSSTTESPTTTSTTTQGTTTTEQIPLPPYPHVPETPKISYGTRPPTSTRPHDRINSETSEIIALVIGIIAGALIAVILIILVILKFKSRSDRSYKVDDGKGYQQGPNTALLGNTSTTNGQTQYQMNGSLRNGSEKNGQMQKKKRESKDIKEWYNLCENKSHIAIDTTYIENGTTVSEALYLNNRTHTSNKNNDSPSSSVINTKEGNYQTQLILEHEKNDVQSIARSSYLAGESSSPWMKENDVTIEQRSYVTGEPSSPVIEENDVNVAQHSYSAEKPLPLGMRENDLNVAQSSYVTREPSSSGME</sequence>
<accession>A0ACB9TMS9</accession>
<evidence type="ECO:0000313" key="2">
    <source>
        <dbReference type="Proteomes" id="UP001056778"/>
    </source>
</evidence>
<name>A0ACB9TMS9_HOLOL</name>
<dbReference type="Proteomes" id="UP001056778">
    <property type="component" value="Chromosome 2"/>
</dbReference>
<organism evidence="1 2">
    <name type="scientific">Holotrichia oblita</name>
    <name type="common">Chafer beetle</name>
    <dbReference type="NCBI Taxonomy" id="644536"/>
    <lineage>
        <taxon>Eukaryota</taxon>
        <taxon>Metazoa</taxon>
        <taxon>Ecdysozoa</taxon>
        <taxon>Arthropoda</taxon>
        <taxon>Hexapoda</taxon>
        <taxon>Insecta</taxon>
        <taxon>Pterygota</taxon>
        <taxon>Neoptera</taxon>
        <taxon>Endopterygota</taxon>
        <taxon>Coleoptera</taxon>
        <taxon>Polyphaga</taxon>
        <taxon>Scarabaeiformia</taxon>
        <taxon>Scarabaeidae</taxon>
        <taxon>Melolonthinae</taxon>
        <taxon>Holotrichia</taxon>
    </lineage>
</organism>
<evidence type="ECO:0000313" key="1">
    <source>
        <dbReference type="EMBL" id="KAI4468186.1"/>
    </source>
</evidence>
<gene>
    <name evidence="1" type="ORF">MML48_2g00011865</name>
</gene>
<reference evidence="1" key="1">
    <citation type="submission" date="2022-04" db="EMBL/GenBank/DDBJ databases">
        <title>Chromosome-scale genome assembly of Holotrichia oblita Faldermann.</title>
        <authorList>
            <person name="Rongchong L."/>
        </authorList>
    </citation>
    <scope>NUCLEOTIDE SEQUENCE</scope>
    <source>
        <strain evidence="1">81SQS9</strain>
    </source>
</reference>
<comment type="caution">
    <text evidence="1">The sequence shown here is derived from an EMBL/GenBank/DDBJ whole genome shotgun (WGS) entry which is preliminary data.</text>
</comment>